<keyword evidence="2" id="KW-1185">Reference proteome</keyword>
<name>A0A8T0HZ31_CERPU</name>
<sequence length="113" mass="12681">MQSQILLSSCSPPPKHLQTLKRVAPPSLPNVRGTVARTKHAVADDFPSTSPTPKTLTITTQSICKLSHCLQSLVFTLQAHDPLVPCNRHSEREQLHSYSNWCDLAFGFEFWRV</sequence>
<accession>A0A8T0HZ31</accession>
<organism evidence="1 2">
    <name type="scientific">Ceratodon purpureus</name>
    <name type="common">Fire moss</name>
    <name type="synonym">Dicranum purpureum</name>
    <dbReference type="NCBI Taxonomy" id="3225"/>
    <lineage>
        <taxon>Eukaryota</taxon>
        <taxon>Viridiplantae</taxon>
        <taxon>Streptophyta</taxon>
        <taxon>Embryophyta</taxon>
        <taxon>Bryophyta</taxon>
        <taxon>Bryophytina</taxon>
        <taxon>Bryopsida</taxon>
        <taxon>Dicranidae</taxon>
        <taxon>Pseudoditrichales</taxon>
        <taxon>Ditrichaceae</taxon>
        <taxon>Ceratodon</taxon>
    </lineage>
</organism>
<dbReference type="Proteomes" id="UP000822688">
    <property type="component" value="Chromosome 5"/>
</dbReference>
<evidence type="ECO:0000313" key="1">
    <source>
        <dbReference type="EMBL" id="KAG0576440.1"/>
    </source>
</evidence>
<dbReference type="EMBL" id="CM026425">
    <property type="protein sequence ID" value="KAG0576440.1"/>
    <property type="molecule type" value="Genomic_DNA"/>
</dbReference>
<comment type="caution">
    <text evidence="1">The sequence shown here is derived from an EMBL/GenBank/DDBJ whole genome shotgun (WGS) entry which is preliminary data.</text>
</comment>
<evidence type="ECO:0000313" key="2">
    <source>
        <dbReference type="Proteomes" id="UP000822688"/>
    </source>
</evidence>
<gene>
    <name evidence="1" type="ORF">KC19_5G080000</name>
</gene>
<reference evidence="1" key="1">
    <citation type="submission" date="2020-06" db="EMBL/GenBank/DDBJ databases">
        <title>WGS assembly of Ceratodon purpureus strain R40.</title>
        <authorList>
            <person name="Carey S.B."/>
            <person name="Jenkins J."/>
            <person name="Shu S."/>
            <person name="Lovell J.T."/>
            <person name="Sreedasyam A."/>
            <person name="Maumus F."/>
            <person name="Tiley G.P."/>
            <person name="Fernandez-Pozo N."/>
            <person name="Barry K."/>
            <person name="Chen C."/>
            <person name="Wang M."/>
            <person name="Lipzen A."/>
            <person name="Daum C."/>
            <person name="Saski C.A."/>
            <person name="Payton A.C."/>
            <person name="Mcbreen J.C."/>
            <person name="Conrad R.E."/>
            <person name="Kollar L.M."/>
            <person name="Olsson S."/>
            <person name="Huttunen S."/>
            <person name="Landis J.B."/>
            <person name="Wickett N.J."/>
            <person name="Johnson M.G."/>
            <person name="Rensing S.A."/>
            <person name="Grimwood J."/>
            <person name="Schmutz J."/>
            <person name="Mcdaniel S.F."/>
        </authorList>
    </citation>
    <scope>NUCLEOTIDE SEQUENCE</scope>
    <source>
        <strain evidence="1">R40</strain>
    </source>
</reference>
<protein>
    <submittedName>
        <fullName evidence="1">Uncharacterized protein</fullName>
    </submittedName>
</protein>
<dbReference type="AlphaFoldDB" id="A0A8T0HZ31"/>
<proteinExistence type="predicted"/>